<dbReference type="SUPFAM" id="SSF82771">
    <property type="entry name" value="GIY-YIG endonuclease"/>
    <property type="match status" value="1"/>
</dbReference>
<protein>
    <submittedName>
        <fullName evidence="3">Excinuclease ABC subunit C</fullName>
    </submittedName>
</protein>
<dbReference type="AlphaFoldDB" id="A0A2U0I5T1"/>
<dbReference type="PANTHER" id="PTHR34477:SF5">
    <property type="entry name" value="BSL5627 PROTEIN"/>
    <property type="match status" value="1"/>
</dbReference>
<name>A0A2U0I5T1_9FLAO</name>
<dbReference type="Pfam" id="PF01541">
    <property type="entry name" value="GIY-YIG"/>
    <property type="match status" value="1"/>
</dbReference>
<dbReference type="Gene3D" id="3.40.1440.10">
    <property type="entry name" value="GIY-YIG endonuclease"/>
    <property type="match status" value="1"/>
</dbReference>
<dbReference type="PANTHER" id="PTHR34477">
    <property type="entry name" value="UPF0213 PROTEIN YHBQ"/>
    <property type="match status" value="1"/>
</dbReference>
<dbReference type="CDD" id="cd10448">
    <property type="entry name" value="GIY-YIG_unchar_3"/>
    <property type="match status" value="1"/>
</dbReference>
<organism evidence="3 4">
    <name type="scientific">Marixanthomonas spongiae</name>
    <dbReference type="NCBI Taxonomy" id="2174845"/>
    <lineage>
        <taxon>Bacteria</taxon>
        <taxon>Pseudomonadati</taxon>
        <taxon>Bacteroidota</taxon>
        <taxon>Flavobacteriia</taxon>
        <taxon>Flavobacteriales</taxon>
        <taxon>Flavobacteriaceae</taxon>
        <taxon>Marixanthomonas</taxon>
    </lineage>
</organism>
<accession>A0A2U0I5T1</accession>
<comment type="similarity">
    <text evidence="1">Belongs to the UPF0213 family.</text>
</comment>
<dbReference type="SMART" id="SM00465">
    <property type="entry name" value="GIYc"/>
    <property type="match status" value="1"/>
</dbReference>
<dbReference type="PROSITE" id="PS50164">
    <property type="entry name" value="GIY_YIG"/>
    <property type="match status" value="1"/>
</dbReference>
<dbReference type="InterPro" id="IPR050190">
    <property type="entry name" value="UPF0213_domain"/>
</dbReference>
<dbReference type="OrthoDB" id="9807770at2"/>
<keyword evidence="4" id="KW-1185">Reference proteome</keyword>
<comment type="caution">
    <text evidence="3">The sequence shown here is derived from an EMBL/GenBank/DDBJ whole genome shotgun (WGS) entry which is preliminary data.</text>
</comment>
<dbReference type="EMBL" id="QEHR01000002">
    <property type="protein sequence ID" value="PVW16465.1"/>
    <property type="molecule type" value="Genomic_DNA"/>
</dbReference>
<feature type="domain" description="GIY-YIG" evidence="2">
    <location>
        <begin position="7"/>
        <end position="84"/>
    </location>
</feature>
<sequence length="106" mass="12843">MPHRTYHNYWVYIITNKPHGVLYIGVTGGLDDRMERHVKGEGGYFSAKYRLKQLVYFEQFQYIHDAIAREKQLKNWHRQWKINLIEQQNPDWNNLWKPLDPELNSG</sequence>
<dbReference type="InterPro" id="IPR000305">
    <property type="entry name" value="GIY-YIG_endonuc"/>
</dbReference>
<gene>
    <name evidence="3" type="ORF">DDV96_04200</name>
</gene>
<evidence type="ECO:0000313" key="3">
    <source>
        <dbReference type="EMBL" id="PVW16465.1"/>
    </source>
</evidence>
<evidence type="ECO:0000313" key="4">
    <source>
        <dbReference type="Proteomes" id="UP000245962"/>
    </source>
</evidence>
<evidence type="ECO:0000259" key="2">
    <source>
        <dbReference type="PROSITE" id="PS50164"/>
    </source>
</evidence>
<dbReference type="RefSeq" id="WP_116693478.1">
    <property type="nucleotide sequence ID" value="NZ_QEHR01000002.1"/>
</dbReference>
<reference evidence="3 4" key="1">
    <citation type="submission" date="2018-04" db="EMBL/GenBank/DDBJ databases">
        <title>Marixanthomonas spongiae HN-E44 sp. nov., isolated from a marine sponge.</title>
        <authorList>
            <person name="Luo L."/>
            <person name="Zhuang L."/>
        </authorList>
    </citation>
    <scope>NUCLEOTIDE SEQUENCE [LARGE SCALE GENOMIC DNA]</scope>
    <source>
        <strain evidence="3 4">HN-E44</strain>
    </source>
</reference>
<evidence type="ECO:0000256" key="1">
    <source>
        <dbReference type="ARBA" id="ARBA00007435"/>
    </source>
</evidence>
<dbReference type="Proteomes" id="UP000245962">
    <property type="component" value="Unassembled WGS sequence"/>
</dbReference>
<proteinExistence type="inferred from homology"/>
<dbReference type="InterPro" id="IPR035901">
    <property type="entry name" value="GIY-YIG_endonuc_sf"/>
</dbReference>